<dbReference type="InterPro" id="IPR008274">
    <property type="entry name" value="AldOxase/xan_DH_MoCoBD1"/>
</dbReference>
<reference evidence="4" key="1">
    <citation type="submission" date="2020-01" db="EMBL/GenBank/DDBJ databases">
        <title>Insect and environment-associated Actinomycetes.</title>
        <authorList>
            <person name="Currrie C."/>
            <person name="Chevrette M."/>
            <person name="Carlson C."/>
            <person name="Stubbendieck R."/>
            <person name="Wendt-Pienkowski E."/>
        </authorList>
    </citation>
    <scope>NUCLEOTIDE SEQUENCE</scope>
    <source>
        <strain evidence="4">SID7499</strain>
    </source>
</reference>
<dbReference type="SUPFAM" id="SSF56003">
    <property type="entry name" value="Molybdenum cofactor-binding domain"/>
    <property type="match status" value="1"/>
</dbReference>
<protein>
    <submittedName>
        <fullName evidence="4">Molybdopterin-dependent oxidoreductase</fullName>
    </submittedName>
</protein>
<dbReference type="PANTHER" id="PTHR11908:SF132">
    <property type="entry name" value="ALDEHYDE OXIDASE 1-RELATED"/>
    <property type="match status" value="1"/>
</dbReference>
<evidence type="ECO:0000256" key="2">
    <source>
        <dbReference type="ARBA" id="ARBA00053029"/>
    </source>
</evidence>
<dbReference type="InterPro" id="IPR016208">
    <property type="entry name" value="Ald_Oxase/xanthine_DH-like"/>
</dbReference>
<dbReference type="GO" id="GO:0016491">
    <property type="term" value="F:oxidoreductase activity"/>
    <property type="evidence" value="ECO:0007669"/>
    <property type="project" value="InterPro"/>
</dbReference>
<proteinExistence type="predicted"/>
<dbReference type="FunFam" id="3.30.365.10:FF:000001">
    <property type="entry name" value="Xanthine dehydrogenase oxidase"/>
    <property type="match status" value="1"/>
</dbReference>
<gene>
    <name evidence="4" type="ORF">G3M58_92570</name>
</gene>
<sequence length="85" mass="9036">FYLETHAALALVDESGQVFVQSSTQHPSETQEIVAHVLGLHSHEVTVQCLRMGGGFGGKEMQPHGFAAVAALGATLTGRPVRVRL</sequence>
<name>A0A6G3XZ77_9ACTN</name>
<comment type="cofactor">
    <cofactor evidence="2">
        <name>Mo-molybdopterin cytosine dinucleotide</name>
        <dbReference type="ChEBI" id="CHEBI:71308"/>
    </cofactor>
</comment>
<dbReference type="AlphaFoldDB" id="A0A6G3XZ77"/>
<feature type="non-terminal residue" evidence="4">
    <location>
        <position position="85"/>
    </location>
</feature>
<dbReference type="EMBL" id="JAAGMN010010038">
    <property type="protein sequence ID" value="NEE22882.1"/>
    <property type="molecule type" value="Genomic_DNA"/>
</dbReference>
<dbReference type="InterPro" id="IPR037165">
    <property type="entry name" value="AldOxase/xan_DH_Mopterin-bd_sf"/>
</dbReference>
<evidence type="ECO:0000259" key="3">
    <source>
        <dbReference type="Pfam" id="PF02738"/>
    </source>
</evidence>
<organism evidence="4">
    <name type="scientific">Streptomyces sp. SID7499</name>
    <dbReference type="NCBI Taxonomy" id="2706086"/>
    <lineage>
        <taxon>Bacteria</taxon>
        <taxon>Bacillati</taxon>
        <taxon>Actinomycetota</taxon>
        <taxon>Actinomycetes</taxon>
        <taxon>Kitasatosporales</taxon>
        <taxon>Streptomycetaceae</taxon>
        <taxon>Streptomyces</taxon>
    </lineage>
</organism>
<accession>A0A6G3XZ77</accession>
<dbReference type="PANTHER" id="PTHR11908">
    <property type="entry name" value="XANTHINE DEHYDROGENASE"/>
    <property type="match status" value="1"/>
</dbReference>
<comment type="caution">
    <text evidence="4">The sequence shown here is derived from an EMBL/GenBank/DDBJ whole genome shotgun (WGS) entry which is preliminary data.</text>
</comment>
<evidence type="ECO:0000313" key="4">
    <source>
        <dbReference type="EMBL" id="NEE22882.1"/>
    </source>
</evidence>
<feature type="domain" description="Aldehyde oxidase/xanthine dehydrogenase first molybdopterin binding" evidence="3">
    <location>
        <begin position="1"/>
        <end position="84"/>
    </location>
</feature>
<evidence type="ECO:0000256" key="1">
    <source>
        <dbReference type="ARBA" id="ARBA00022505"/>
    </source>
</evidence>
<dbReference type="Pfam" id="PF02738">
    <property type="entry name" value="MoCoBD_1"/>
    <property type="match status" value="1"/>
</dbReference>
<dbReference type="Gene3D" id="3.30.365.10">
    <property type="entry name" value="Aldehyde oxidase/xanthine dehydrogenase, molybdopterin binding domain"/>
    <property type="match status" value="1"/>
</dbReference>
<feature type="non-terminal residue" evidence="4">
    <location>
        <position position="1"/>
    </location>
</feature>
<dbReference type="GO" id="GO:0005506">
    <property type="term" value="F:iron ion binding"/>
    <property type="evidence" value="ECO:0007669"/>
    <property type="project" value="InterPro"/>
</dbReference>
<keyword evidence="1" id="KW-0500">Molybdenum</keyword>